<keyword evidence="1" id="KW-0812">Transmembrane</keyword>
<keyword evidence="1" id="KW-0472">Membrane</keyword>
<reference evidence="2" key="1">
    <citation type="submission" date="2022-05" db="EMBL/GenBank/DDBJ databases">
        <title>Expanded diversity of anoxic marine methylotrophy in a Black Sea sulfate reducing microorganism.</title>
        <authorList>
            <person name="Fischer P.Q."/>
            <person name="Stams A.J.M."/>
            <person name="Villanueva L."/>
            <person name="Sousa D.Z."/>
        </authorList>
    </citation>
    <scope>NUCLEOTIDE SEQUENCE</scope>
    <source>
        <strain evidence="2">P130</strain>
    </source>
</reference>
<accession>A0ABT8R032</accession>
<dbReference type="RefSeq" id="WP_252471580.1">
    <property type="nucleotide sequence ID" value="NZ_JAMHFY010000022.1"/>
</dbReference>
<dbReference type="Proteomes" id="UP001176021">
    <property type="component" value="Unassembled WGS sequence"/>
</dbReference>
<proteinExistence type="predicted"/>
<evidence type="ECO:0000256" key="1">
    <source>
        <dbReference type="SAM" id="Phobius"/>
    </source>
</evidence>
<evidence type="ECO:0000313" key="3">
    <source>
        <dbReference type="Proteomes" id="UP001176021"/>
    </source>
</evidence>
<keyword evidence="3" id="KW-1185">Reference proteome</keyword>
<comment type="caution">
    <text evidence="2">The sequence shown here is derived from an EMBL/GenBank/DDBJ whole genome shotgun (WGS) entry which is preliminary data.</text>
</comment>
<dbReference type="EMBL" id="JAMJEV010000026">
    <property type="protein sequence ID" value="MDO0825466.1"/>
    <property type="molecule type" value="Genomic_DNA"/>
</dbReference>
<sequence length="121" mass="13633">MVFVSVLIIVVVGLFIYLSSLTDNFKFSKTMLVLSLVSIMANISLAQNYTHSLLPGVHDGIGISNKIAYWIITDDDWGNRWSVELFKMFYDRSSILLILVISMLVLSIVIETRVDKSSTNL</sequence>
<keyword evidence="1" id="KW-1133">Transmembrane helix</keyword>
<name>A0ABT8R032_9FIRM</name>
<evidence type="ECO:0000313" key="2">
    <source>
        <dbReference type="EMBL" id="MDO0825466.1"/>
    </source>
</evidence>
<gene>
    <name evidence="2" type="ORF">M8H41_21880</name>
</gene>
<feature type="transmembrane region" description="Helical" evidence="1">
    <location>
        <begin position="6"/>
        <end position="25"/>
    </location>
</feature>
<protein>
    <submittedName>
        <fullName evidence="2">Uncharacterized protein</fullName>
    </submittedName>
</protein>
<organism evidence="2 3">
    <name type="scientific">Desulfosporosinus nitroreducens</name>
    <dbReference type="NCBI Taxonomy" id="2018668"/>
    <lineage>
        <taxon>Bacteria</taxon>
        <taxon>Bacillati</taxon>
        <taxon>Bacillota</taxon>
        <taxon>Clostridia</taxon>
        <taxon>Eubacteriales</taxon>
        <taxon>Desulfitobacteriaceae</taxon>
        <taxon>Desulfosporosinus</taxon>
    </lineage>
</organism>
<feature type="transmembrane region" description="Helical" evidence="1">
    <location>
        <begin position="89"/>
        <end position="110"/>
    </location>
</feature>